<sequence length="652" mass="73769">LKKGWHVIIAFFLTVGTVFSLYGQQDSSTLTLPSSYHLRSAYVVTAFPEIPVPLSLMKDTLDQPLYLLDVTYGERILDVAIDSSWRYISFTEYIDDEILRIPFTSTVEWYFNHMIQVKRVLNFIDSFNKQDQGSQRYTERRGGRYLEMVGMDMGDFGRVSLRVNGNININGKMVFQDQELVRSSIRETQNTHLEFDQKQAVNIEGKIGDRITVKMDRDSERDFDWENNIRISYEGEEDDIVQKVEAGNISLSLPATQFVTFSGQNSGLFGLKAISKIGPVDVTTIASIEKTKKEQLKYKGSNESAIIKVKDSDYIKNQYFYIHKWFRDGIDTTFNGSYIGIPPFYPLYEGAHLVGNVIIRDFDLYRLESANDASTDPGIAYADLNDIENTESQEGNYKRLEPGQDYSISNDLGFIRLRNRSSNEAFGCTFVLANRQTGDTLLTVGSGIIATDSTSILILKMIKPISLTPSHSTWDLMFKNVYYMGASNINKEGFAVRIVNQRQNPPSEYDLGGKPYITQFGLDSLNEAGVRQADELIDIENGSIVNMLSGELVFPTYHPFAYDSLTGGNQNPDLQSVLGQGKMYTTTTQTEINNDSRFEMQVEYTNQSSNINLGFMIVEGSEQVFVDGLELKRGVDYQIDYFSGTLVMNEDL</sequence>
<feature type="non-terminal residue" evidence="1">
    <location>
        <position position="1"/>
    </location>
</feature>
<protein>
    <recommendedName>
        <fullName evidence="2">Cell surface protein SprA</fullName>
    </recommendedName>
</protein>
<feature type="non-terminal residue" evidence="1">
    <location>
        <position position="652"/>
    </location>
</feature>
<evidence type="ECO:0008006" key="2">
    <source>
        <dbReference type="Google" id="ProtNLM"/>
    </source>
</evidence>
<reference evidence="1" key="1">
    <citation type="submission" date="2018-05" db="EMBL/GenBank/DDBJ databases">
        <authorList>
            <person name="Lanie J.A."/>
            <person name="Ng W.-L."/>
            <person name="Kazmierczak K.M."/>
            <person name="Andrzejewski T.M."/>
            <person name="Davidsen T.M."/>
            <person name="Wayne K.J."/>
            <person name="Tettelin H."/>
            <person name="Glass J.I."/>
            <person name="Rusch D."/>
            <person name="Podicherti R."/>
            <person name="Tsui H.-C.T."/>
            <person name="Winkler M.E."/>
        </authorList>
    </citation>
    <scope>NUCLEOTIDE SEQUENCE</scope>
</reference>
<dbReference type="AlphaFoldDB" id="A0A381XUE0"/>
<name>A0A381XUE0_9ZZZZ</name>
<evidence type="ECO:0000313" key="1">
    <source>
        <dbReference type="EMBL" id="SVA68394.1"/>
    </source>
</evidence>
<organism evidence="1">
    <name type="scientific">marine metagenome</name>
    <dbReference type="NCBI Taxonomy" id="408172"/>
    <lineage>
        <taxon>unclassified sequences</taxon>
        <taxon>metagenomes</taxon>
        <taxon>ecological metagenomes</taxon>
    </lineage>
</organism>
<gene>
    <name evidence="1" type="ORF">METZ01_LOCUS121248</name>
</gene>
<dbReference type="EMBL" id="UINC01016426">
    <property type="protein sequence ID" value="SVA68394.1"/>
    <property type="molecule type" value="Genomic_DNA"/>
</dbReference>
<accession>A0A381XUE0</accession>
<proteinExistence type="predicted"/>